<name>A0A9E8HN69_9ALTE</name>
<evidence type="ECO:0000256" key="8">
    <source>
        <dbReference type="ARBA" id="ARBA00023014"/>
    </source>
</evidence>
<evidence type="ECO:0000259" key="12">
    <source>
        <dbReference type="PROSITE" id="PS51193"/>
    </source>
</evidence>
<feature type="binding site" evidence="11">
    <location>
        <position position="203"/>
    </location>
    <ligand>
        <name>[4Fe-4S] cluster</name>
        <dbReference type="ChEBI" id="CHEBI:49883"/>
    </ligand>
</feature>
<dbReference type="GO" id="GO:0051539">
    <property type="term" value="F:4 iron, 4 sulfur cluster binding"/>
    <property type="evidence" value="ECO:0007669"/>
    <property type="project" value="UniProtKB-UniRule"/>
</dbReference>
<keyword evidence="10 11" id="KW-0413">Isomerase</keyword>
<dbReference type="InterPro" id="IPR010614">
    <property type="entry name" value="RAD3-like_helicase_DEAD"/>
</dbReference>
<evidence type="ECO:0000256" key="3">
    <source>
        <dbReference type="ARBA" id="ARBA00022741"/>
    </source>
</evidence>
<dbReference type="InterPro" id="IPR014001">
    <property type="entry name" value="Helicase_ATP-bd"/>
</dbReference>
<dbReference type="AlphaFoldDB" id="A0A9E8HN69"/>
<keyword evidence="8 11" id="KW-0411">Iron-sulfur</keyword>
<dbReference type="InterPro" id="IPR011545">
    <property type="entry name" value="DEAD/DEAH_box_helicase_dom"/>
</dbReference>
<dbReference type="InterPro" id="IPR027417">
    <property type="entry name" value="P-loop_NTPase"/>
</dbReference>
<dbReference type="EMBL" id="CP101527">
    <property type="protein sequence ID" value="UZW76021.1"/>
    <property type="molecule type" value="Genomic_DNA"/>
</dbReference>
<reference evidence="13" key="1">
    <citation type="submission" date="2022-07" db="EMBL/GenBank/DDBJ databases">
        <title>Alkalimarinus sp. nov., isolated from gut of a Alitta virens.</title>
        <authorList>
            <person name="Yang A.I."/>
            <person name="Shin N.-R."/>
        </authorList>
    </citation>
    <scope>NUCLEOTIDE SEQUENCE</scope>
    <source>
        <strain evidence="13">FA028</strain>
    </source>
</reference>
<dbReference type="Gene3D" id="3.40.50.300">
    <property type="entry name" value="P-loop containing nucleotide triphosphate hydrolases"/>
    <property type="match status" value="2"/>
</dbReference>
<keyword evidence="9 11" id="KW-0238">DNA-binding</keyword>
<protein>
    <recommendedName>
        <fullName evidence="11">ATP-dependent DNA helicase DinG</fullName>
        <ecNumber evidence="11">5.6.2.3</ecNumber>
    </recommendedName>
    <alternativeName>
        <fullName evidence="11">DNA 5'-3' helicase DinG</fullName>
    </alternativeName>
</protein>
<dbReference type="FunFam" id="3.40.50.300:FF:000437">
    <property type="entry name" value="ATP-dependent DNA helicase DinG"/>
    <property type="match status" value="1"/>
</dbReference>
<evidence type="ECO:0000313" key="14">
    <source>
        <dbReference type="Proteomes" id="UP001164472"/>
    </source>
</evidence>
<comment type="catalytic activity">
    <reaction evidence="11">
        <text>ATP + H2O = ADP + phosphate + H(+)</text>
        <dbReference type="Rhea" id="RHEA:13065"/>
        <dbReference type="ChEBI" id="CHEBI:15377"/>
        <dbReference type="ChEBI" id="CHEBI:15378"/>
        <dbReference type="ChEBI" id="CHEBI:30616"/>
        <dbReference type="ChEBI" id="CHEBI:43474"/>
        <dbReference type="ChEBI" id="CHEBI:456216"/>
        <dbReference type="EC" id="5.6.2.3"/>
    </reaction>
</comment>
<comment type="similarity">
    <text evidence="11">Belongs to the helicase family. DinG subfamily. Type 1 sub-subfamily.</text>
</comment>
<dbReference type="HAMAP" id="MF_02205">
    <property type="entry name" value="DinG_proteobact"/>
    <property type="match status" value="1"/>
</dbReference>
<dbReference type="InterPro" id="IPR014013">
    <property type="entry name" value="Helic_SF1/SF2_ATP-bd_DinG/Rad3"/>
</dbReference>
<dbReference type="GO" id="GO:0006281">
    <property type="term" value="P:DNA repair"/>
    <property type="evidence" value="ECO:0007669"/>
    <property type="project" value="TreeGrafter"/>
</dbReference>
<dbReference type="Pfam" id="PF06733">
    <property type="entry name" value="DEAD_2"/>
    <property type="match status" value="1"/>
</dbReference>
<comment type="cofactor">
    <cofactor evidence="11">
        <name>[4Fe-4S] cluster</name>
        <dbReference type="ChEBI" id="CHEBI:49883"/>
    </cofactor>
    <text evidence="11">Binds 1 [4Fe-4S] cluster.</text>
</comment>
<dbReference type="NCBIfam" id="NF008729">
    <property type="entry name" value="PRK11747.1"/>
    <property type="match status" value="1"/>
</dbReference>
<dbReference type="GO" id="GO:0046872">
    <property type="term" value="F:metal ion binding"/>
    <property type="evidence" value="ECO:0007669"/>
    <property type="project" value="UniProtKB-KW"/>
</dbReference>
<gene>
    <name evidence="11 13" type="primary">dinG</name>
    <name evidence="13" type="ORF">NNL22_05420</name>
</gene>
<organism evidence="13 14">
    <name type="scientific">Alkalimarinus sediminis</name>
    <dbReference type="NCBI Taxonomy" id="1632866"/>
    <lineage>
        <taxon>Bacteria</taxon>
        <taxon>Pseudomonadati</taxon>
        <taxon>Pseudomonadota</taxon>
        <taxon>Gammaproteobacteria</taxon>
        <taxon>Alteromonadales</taxon>
        <taxon>Alteromonadaceae</taxon>
        <taxon>Alkalimarinus</taxon>
    </lineage>
</organism>
<dbReference type="RefSeq" id="WP_251812201.1">
    <property type="nucleotide sequence ID" value="NZ_CP101527.1"/>
</dbReference>
<evidence type="ECO:0000256" key="11">
    <source>
        <dbReference type="HAMAP-Rule" id="MF_02205"/>
    </source>
</evidence>
<evidence type="ECO:0000256" key="9">
    <source>
        <dbReference type="ARBA" id="ARBA00023125"/>
    </source>
</evidence>
<evidence type="ECO:0000256" key="6">
    <source>
        <dbReference type="ARBA" id="ARBA00022840"/>
    </source>
</evidence>
<evidence type="ECO:0000256" key="10">
    <source>
        <dbReference type="ARBA" id="ARBA00023235"/>
    </source>
</evidence>
<dbReference type="GO" id="GO:0003677">
    <property type="term" value="F:DNA binding"/>
    <property type="evidence" value="ECO:0007669"/>
    <property type="project" value="UniProtKB-UniRule"/>
</dbReference>
<sequence length="722" mass="81083">MLTDDVKTEIQSAYSKFLSQKDYKSRYGQRQMIAEFARYLGGIESDSKGTRKSKHKVCVVEAGTGTGKTLGYCISAIPLALNHNKKLIISTATTALQEQIVSKDLPDIVKNSGLKFKFALAKGRGRYLCLSKLEAQMADDGSEQESLPLFMMDNGLGSPDYKPLYQTMFAAYANQQWDGDRDKWPDNIETKAWSLITTDNQQCSNRRCSYFHSCSYYESRKLLEDADVVVANHDLILADLSLGGGVVLPAPDESIYVFDEAHHLADKALGHFAVHSPLKGCQTWLKQAAKLFAELLPYIKPSSRLRATVEEISTITRPIHTEIDDLYLRMEQSLDWDSSEDRYGQRPSPTGQQRDNQVLYRFSEGVVPDELKSIASELLKLFISLCRLVDEVNNDIIRSMDEKSDASLSKEDGERWFPVIGSTLSRVQSYQDLWRFFSTDDVKGQPPSARWALKKIFDNHEDIELYGSPLMADSLLYSRLWSKCYAALLTSATLTSLGNFNRLTNKSGLPDDSVYLSVTSPFNYSEVATLRLPSMKSDPGNSAAHTEELIELFPDFIKEQQGTLALFSSRKQMNDVLAGLPEELRAQTITQDDMSKQEVIKEHKRKIDDGDTSIIFGLASFAEGIDLPGEYLTNVLIAKIPFAVPNDPIEAGLSEWIESRGGNPFMEITVPEASTKLIQACGRLLRSEGDYGQVTLFDSRLVTRRYGKMILDSLPPFQRKYE</sequence>
<feature type="domain" description="Helicase ATP-binding" evidence="12">
    <location>
        <begin position="15"/>
        <end position="327"/>
    </location>
</feature>
<dbReference type="SUPFAM" id="SSF52540">
    <property type="entry name" value="P-loop containing nucleoside triphosphate hydrolases"/>
    <property type="match status" value="1"/>
</dbReference>
<dbReference type="SMART" id="SM00487">
    <property type="entry name" value="DEXDc"/>
    <property type="match status" value="1"/>
</dbReference>
<evidence type="ECO:0000313" key="13">
    <source>
        <dbReference type="EMBL" id="UZW76021.1"/>
    </source>
</evidence>
<dbReference type="PANTHER" id="PTHR11472">
    <property type="entry name" value="DNA REPAIR DEAD HELICASE RAD3/XP-D SUBFAMILY MEMBER"/>
    <property type="match status" value="1"/>
</dbReference>
<dbReference type="InterPro" id="IPR039000">
    <property type="entry name" value="DinG_proteobact"/>
</dbReference>
<keyword evidence="7 11" id="KW-0408">Iron</keyword>
<keyword evidence="3 11" id="KW-0547">Nucleotide-binding</keyword>
<evidence type="ECO:0000256" key="7">
    <source>
        <dbReference type="ARBA" id="ARBA00023004"/>
    </source>
</evidence>
<dbReference type="GO" id="GO:0043139">
    <property type="term" value="F:5'-3' DNA helicase activity"/>
    <property type="evidence" value="ECO:0007669"/>
    <property type="project" value="UniProtKB-UniRule"/>
</dbReference>
<feature type="binding site" evidence="11">
    <location>
        <position position="129"/>
    </location>
    <ligand>
        <name>[4Fe-4S] cluster</name>
        <dbReference type="ChEBI" id="CHEBI:49883"/>
    </ligand>
</feature>
<dbReference type="Proteomes" id="UP001164472">
    <property type="component" value="Chromosome"/>
</dbReference>
<keyword evidence="6 11" id="KW-0067">ATP-binding</keyword>
<dbReference type="Pfam" id="PF00270">
    <property type="entry name" value="DEAD"/>
    <property type="match status" value="1"/>
</dbReference>
<dbReference type="GO" id="GO:0033677">
    <property type="term" value="F:DNA/RNA helicase activity"/>
    <property type="evidence" value="ECO:0007669"/>
    <property type="project" value="TreeGrafter"/>
</dbReference>
<dbReference type="GO" id="GO:0009432">
    <property type="term" value="P:SOS response"/>
    <property type="evidence" value="ECO:0007669"/>
    <property type="project" value="TreeGrafter"/>
</dbReference>
<feature type="binding site" evidence="11">
    <location>
        <position position="208"/>
    </location>
    <ligand>
        <name>[4Fe-4S] cluster</name>
        <dbReference type="ChEBI" id="CHEBI:49883"/>
    </ligand>
</feature>
<proteinExistence type="inferred from homology"/>
<keyword evidence="5 11" id="KW-0347">Helicase</keyword>
<dbReference type="SMART" id="SM00491">
    <property type="entry name" value="HELICc2"/>
    <property type="match status" value="1"/>
</dbReference>
<evidence type="ECO:0000256" key="2">
    <source>
        <dbReference type="ARBA" id="ARBA00022723"/>
    </source>
</evidence>
<keyword evidence="14" id="KW-1185">Reference proteome</keyword>
<dbReference type="InterPro" id="IPR006555">
    <property type="entry name" value="ATP-dep_Helicase_C"/>
</dbReference>
<evidence type="ECO:0000256" key="5">
    <source>
        <dbReference type="ARBA" id="ARBA00022806"/>
    </source>
</evidence>
<accession>A0A9E8HN69</accession>
<dbReference type="KEGG" id="asem:NNL22_05420"/>
<keyword evidence="2 11" id="KW-0479">Metal-binding</keyword>
<evidence type="ECO:0000256" key="4">
    <source>
        <dbReference type="ARBA" id="ARBA00022801"/>
    </source>
</evidence>
<dbReference type="GO" id="GO:0005524">
    <property type="term" value="F:ATP binding"/>
    <property type="evidence" value="ECO:0007669"/>
    <property type="project" value="UniProtKB-UniRule"/>
</dbReference>
<feature type="binding site" evidence="11">
    <location>
        <position position="214"/>
    </location>
    <ligand>
        <name>[4Fe-4S] cluster</name>
        <dbReference type="ChEBI" id="CHEBI:49883"/>
    </ligand>
</feature>
<dbReference type="PROSITE" id="PS51193">
    <property type="entry name" value="HELICASE_ATP_BIND_2"/>
    <property type="match status" value="1"/>
</dbReference>
<comment type="function">
    <text evidence="11">DNA-dependent ATPase and 5'-3' DNA helicase. Unwinds D-loops, R-loops, forked DNA and G-quadruplex DNA.</text>
</comment>
<keyword evidence="4 11" id="KW-0378">Hydrolase</keyword>
<dbReference type="InterPro" id="IPR045028">
    <property type="entry name" value="DinG/Rad3-like"/>
</dbReference>
<evidence type="ECO:0000256" key="1">
    <source>
        <dbReference type="ARBA" id="ARBA00022485"/>
    </source>
</evidence>
<dbReference type="GO" id="GO:0016818">
    <property type="term" value="F:hydrolase activity, acting on acid anhydrides, in phosphorus-containing anhydrides"/>
    <property type="evidence" value="ECO:0007669"/>
    <property type="project" value="InterPro"/>
</dbReference>
<dbReference type="Pfam" id="PF13307">
    <property type="entry name" value="Helicase_C_2"/>
    <property type="match status" value="1"/>
</dbReference>
<dbReference type="PANTHER" id="PTHR11472:SF59">
    <property type="entry name" value="ATP-DEPENDENT DNA HELICASE DING"/>
    <property type="match status" value="1"/>
</dbReference>
<dbReference type="EC" id="5.6.2.3" evidence="11"/>
<keyword evidence="1 11" id="KW-0004">4Fe-4S</keyword>